<organism evidence="1">
    <name type="scientific">Cacopsylla melanoneura</name>
    <dbReference type="NCBI Taxonomy" id="428564"/>
    <lineage>
        <taxon>Eukaryota</taxon>
        <taxon>Metazoa</taxon>
        <taxon>Ecdysozoa</taxon>
        <taxon>Arthropoda</taxon>
        <taxon>Hexapoda</taxon>
        <taxon>Insecta</taxon>
        <taxon>Pterygota</taxon>
        <taxon>Neoptera</taxon>
        <taxon>Paraneoptera</taxon>
        <taxon>Hemiptera</taxon>
        <taxon>Sternorrhyncha</taxon>
        <taxon>Psylloidea</taxon>
        <taxon>Psyllidae</taxon>
        <taxon>Psyllinae</taxon>
        <taxon>Cacopsylla</taxon>
    </lineage>
</organism>
<dbReference type="EMBL" id="HBUF01197150">
    <property type="protein sequence ID" value="CAG6660497.1"/>
    <property type="molecule type" value="Transcribed_RNA"/>
</dbReference>
<dbReference type="AlphaFoldDB" id="A0A8D8WHK2"/>
<reference evidence="1" key="1">
    <citation type="submission" date="2021-05" db="EMBL/GenBank/DDBJ databases">
        <authorList>
            <person name="Alioto T."/>
            <person name="Alioto T."/>
            <person name="Gomez Garrido J."/>
        </authorList>
    </citation>
    <scope>NUCLEOTIDE SEQUENCE</scope>
</reference>
<accession>A0A8D8WHK2</accession>
<proteinExistence type="predicted"/>
<sequence length="105" mass="11920">MYCGGRVVQGAGLVVGPCRLCCGLNPQDQQNSRQCLEFYYSMSILSMINFNIRPYSDILLLKCHITHVVDMRNADFLVLNQQFNSRSGGFLVSKRRDKTIKLSLN</sequence>
<name>A0A8D8WHK2_9HEMI</name>
<evidence type="ECO:0000313" key="1">
    <source>
        <dbReference type="EMBL" id="CAG6660497.1"/>
    </source>
</evidence>
<protein>
    <submittedName>
        <fullName evidence="1">Uncharacterized protein</fullName>
    </submittedName>
</protein>